<evidence type="ECO:0000313" key="2">
    <source>
        <dbReference type="Proteomes" id="UP000003963"/>
    </source>
</evidence>
<name>D9WU48_9ACTN</name>
<protein>
    <submittedName>
        <fullName evidence="1">Uncharacterized protein</fullName>
    </submittedName>
</protein>
<sequence length="234" mass="25423">MAEREALEEKLRRKCGFRHVGHEHSMKRFMSTSQPQTPYVRTSFDVRASRSAHNGRESVRILSTRARMAIVTPVIVAAGLVGSTTATAATTTDGGDPAPTQIPISDPTAADIQVQNFESSLSGVLPGFESRRWSDDDYTQIRFTGCVATTGSPSSDGKSTHVELFVDEFGPDPALGEKKYTQCFESSGSTSNGEWSHSNGGDRYFSITKIDGSGTNPYMKLFVKKVLVDTTKAD</sequence>
<accession>D9WU48</accession>
<reference evidence="1 2" key="1">
    <citation type="submission" date="2009-02" db="EMBL/GenBank/DDBJ databases">
        <title>Annotation of Streptomyces hygroscopicus strain ATCC 53653.</title>
        <authorList>
            <consortium name="The Broad Institute Genome Sequencing Platform"/>
            <consortium name="Broad Institute Microbial Sequencing Center"/>
            <person name="Fischbach M."/>
            <person name="Godfrey P."/>
            <person name="Ward D."/>
            <person name="Young S."/>
            <person name="Zeng Q."/>
            <person name="Koehrsen M."/>
            <person name="Alvarado L."/>
            <person name="Berlin A.M."/>
            <person name="Bochicchio J."/>
            <person name="Borenstein D."/>
            <person name="Chapman S.B."/>
            <person name="Chen Z."/>
            <person name="Engels R."/>
            <person name="Freedman E."/>
            <person name="Gellesch M."/>
            <person name="Goldberg J."/>
            <person name="Griggs A."/>
            <person name="Gujja S."/>
            <person name="Heilman E.R."/>
            <person name="Heiman D.I."/>
            <person name="Hepburn T.A."/>
            <person name="Howarth C."/>
            <person name="Jen D."/>
            <person name="Larson L."/>
            <person name="Lewis B."/>
            <person name="Mehta T."/>
            <person name="Park D."/>
            <person name="Pearson M."/>
            <person name="Richards J."/>
            <person name="Roberts A."/>
            <person name="Saif S."/>
            <person name="Shea T.D."/>
            <person name="Shenoy N."/>
            <person name="Sisk P."/>
            <person name="Stolte C."/>
            <person name="Sykes S.N."/>
            <person name="Thomson T."/>
            <person name="Walk T."/>
            <person name="White J."/>
            <person name="Yandava C."/>
            <person name="Straight P."/>
            <person name="Clardy J."/>
            <person name="Hung D."/>
            <person name="Kolter R."/>
            <person name="Mekalanos J."/>
            <person name="Walker S."/>
            <person name="Walsh C.T."/>
            <person name="Wieland-Brown L.C."/>
            <person name="Haas B."/>
            <person name="Nusbaum C."/>
            <person name="Birren B."/>
        </authorList>
    </citation>
    <scope>NUCLEOTIDE SEQUENCE [LARGE SCALE GENOMIC DNA]</scope>
    <source>
        <strain evidence="1 2">ATCC 53653</strain>
    </source>
</reference>
<dbReference type="AlphaFoldDB" id="D9WU48"/>
<dbReference type="STRING" id="457427.SSOG_03997"/>
<evidence type="ECO:0000313" key="1">
    <source>
        <dbReference type="EMBL" id="EFL24283.1"/>
    </source>
</evidence>
<dbReference type="EMBL" id="GG657754">
    <property type="protein sequence ID" value="EFL24283.1"/>
    <property type="molecule type" value="Genomic_DNA"/>
</dbReference>
<dbReference type="HOGENOM" id="CLU_1184513_0_0_11"/>
<dbReference type="Proteomes" id="UP000003963">
    <property type="component" value="Unassembled WGS sequence"/>
</dbReference>
<gene>
    <name evidence="1" type="ORF">SSOG_03997</name>
</gene>
<organism evidence="1 2">
    <name type="scientific">Streptomyces himastatinicus ATCC 53653</name>
    <dbReference type="NCBI Taxonomy" id="457427"/>
    <lineage>
        <taxon>Bacteria</taxon>
        <taxon>Bacillati</taxon>
        <taxon>Actinomycetota</taxon>
        <taxon>Actinomycetes</taxon>
        <taxon>Kitasatosporales</taxon>
        <taxon>Streptomycetaceae</taxon>
        <taxon>Streptomyces</taxon>
        <taxon>Streptomyces violaceusniger group</taxon>
    </lineage>
</organism>
<keyword evidence="2" id="KW-1185">Reference proteome</keyword>
<proteinExistence type="predicted"/>